<organism evidence="1 2">
    <name type="scientific">Ohtaekwangia kribbensis</name>
    <dbReference type="NCBI Taxonomy" id="688913"/>
    <lineage>
        <taxon>Bacteria</taxon>
        <taxon>Pseudomonadati</taxon>
        <taxon>Bacteroidota</taxon>
        <taxon>Cytophagia</taxon>
        <taxon>Cytophagales</taxon>
        <taxon>Fulvivirgaceae</taxon>
        <taxon>Ohtaekwangia</taxon>
    </lineage>
</organism>
<protein>
    <submittedName>
        <fullName evidence="1">NAD(P)-binding protein</fullName>
    </submittedName>
</protein>
<proteinExistence type="predicted"/>
<dbReference type="EMBL" id="JBHTKA010000001">
    <property type="protein sequence ID" value="MFD0997960.1"/>
    <property type="molecule type" value="Genomic_DNA"/>
</dbReference>
<dbReference type="RefSeq" id="WP_377573826.1">
    <property type="nucleotide sequence ID" value="NZ_JBHTKA010000001.1"/>
</dbReference>
<dbReference type="PANTHER" id="PTHR42923:SF39">
    <property type="entry name" value="AMINO OXIDASE"/>
    <property type="match status" value="1"/>
</dbReference>
<evidence type="ECO:0000313" key="2">
    <source>
        <dbReference type="Proteomes" id="UP001597112"/>
    </source>
</evidence>
<comment type="caution">
    <text evidence="1">The sequence shown here is derived from an EMBL/GenBank/DDBJ whole genome shotgun (WGS) entry which is preliminary data.</text>
</comment>
<dbReference type="PROSITE" id="PS51257">
    <property type="entry name" value="PROKAR_LIPOPROTEIN"/>
    <property type="match status" value="1"/>
</dbReference>
<reference evidence="2" key="1">
    <citation type="journal article" date="2019" name="Int. J. Syst. Evol. Microbiol.">
        <title>The Global Catalogue of Microorganisms (GCM) 10K type strain sequencing project: providing services to taxonomists for standard genome sequencing and annotation.</title>
        <authorList>
            <consortium name="The Broad Institute Genomics Platform"/>
            <consortium name="The Broad Institute Genome Sequencing Center for Infectious Disease"/>
            <person name="Wu L."/>
            <person name="Ma J."/>
        </authorList>
    </citation>
    <scope>NUCLEOTIDE SEQUENCE [LARGE SCALE GENOMIC DNA]</scope>
    <source>
        <strain evidence="2">CCUG 58938</strain>
    </source>
</reference>
<dbReference type="PANTHER" id="PTHR42923">
    <property type="entry name" value="PROTOPORPHYRINOGEN OXIDASE"/>
    <property type="match status" value="1"/>
</dbReference>
<gene>
    <name evidence="1" type="ORF">ACFQ21_01540</name>
</gene>
<dbReference type="Proteomes" id="UP001597112">
    <property type="component" value="Unassembled WGS sequence"/>
</dbReference>
<dbReference type="Pfam" id="PF13450">
    <property type="entry name" value="NAD_binding_8"/>
    <property type="match status" value="1"/>
</dbReference>
<keyword evidence="2" id="KW-1185">Reference proteome</keyword>
<dbReference type="InterPro" id="IPR036188">
    <property type="entry name" value="FAD/NAD-bd_sf"/>
</dbReference>
<dbReference type="Gene3D" id="3.50.50.60">
    <property type="entry name" value="FAD/NAD(P)-binding domain"/>
    <property type="match status" value="1"/>
</dbReference>
<evidence type="ECO:0000313" key="1">
    <source>
        <dbReference type="EMBL" id="MFD0997960.1"/>
    </source>
</evidence>
<dbReference type="SUPFAM" id="SSF51905">
    <property type="entry name" value="FAD/NAD(P)-binding domain"/>
    <property type="match status" value="1"/>
</dbReference>
<name>A0ABW3JVI2_9BACT</name>
<accession>A0ABW3JVI2</accession>
<sequence>MISRRKFVKHSMQAAAGSSLLLSALQSCTTPSAYPSNLVGPNAQLGHMLRTGKFDAPSESSSADVVIIGGGISGLSAARYLKKYTGNFILLELDNDTGGNAMAGSNAISAYPWGAHYLPLPGNNDPELIAFLQKANVITGFENGLPVYNEYHLCFDPKERLYINNFWQEGLTPREGVPEKDRQEIERFLALMHDYKDQRGSDGREAFAIPVDHSSQDKKYRVLDSISMEEFLAQNKFTSPYLRWYVNYCCADDFGSSLADTSAWAGIHYFASRKGKAANASSDTMLTWPEGNYWLVKQLRKDVVSQIKNNTLVYSVETTATGVSVLYFDAATNKTKQITAHAAVLATPQFINQRLLKPSLNRALDYTAFQYAPWMVANITLDATLEERKGEKLCWDNVIYGSDSLGYVNATHQQIGFHGNQNVVTYYKPLLGSDIKKLREQAYRATIEDWKTTTLQDLRRPHKDIEHYIKQFDAWVWGHGMIKPSPGFITGETRLQAAVPVEDKIYFAHSDMSGVSIFEEAFYRGHTAIRRILERDLFKIS</sequence>
<dbReference type="InterPro" id="IPR050464">
    <property type="entry name" value="Zeta_carotene_desat/Oxidored"/>
</dbReference>